<organism evidence="1 2">
    <name type="scientific">Ciona intestinalis</name>
    <name type="common">Transparent sea squirt</name>
    <name type="synonym">Ascidia intestinalis</name>
    <dbReference type="NCBI Taxonomy" id="7719"/>
    <lineage>
        <taxon>Eukaryota</taxon>
        <taxon>Metazoa</taxon>
        <taxon>Chordata</taxon>
        <taxon>Tunicata</taxon>
        <taxon>Ascidiacea</taxon>
        <taxon>Phlebobranchia</taxon>
        <taxon>Cionidae</taxon>
        <taxon>Ciona</taxon>
    </lineage>
</organism>
<reference evidence="2" key="1">
    <citation type="journal article" date="2002" name="Science">
        <title>The draft genome of Ciona intestinalis: insights into chordate and vertebrate origins.</title>
        <authorList>
            <person name="Dehal P."/>
            <person name="Satou Y."/>
            <person name="Campbell R.K."/>
            <person name="Chapman J."/>
            <person name="Degnan B."/>
            <person name="De Tomaso A."/>
            <person name="Davidson B."/>
            <person name="Di Gregorio A."/>
            <person name="Gelpke M."/>
            <person name="Goodstein D.M."/>
            <person name="Harafuji N."/>
            <person name="Hastings K.E."/>
            <person name="Ho I."/>
            <person name="Hotta K."/>
            <person name="Huang W."/>
            <person name="Kawashima T."/>
            <person name="Lemaire P."/>
            <person name="Martinez D."/>
            <person name="Meinertzhagen I.A."/>
            <person name="Necula S."/>
            <person name="Nonaka M."/>
            <person name="Putnam N."/>
            <person name="Rash S."/>
            <person name="Saiga H."/>
            <person name="Satake M."/>
            <person name="Terry A."/>
            <person name="Yamada L."/>
            <person name="Wang H.G."/>
            <person name="Awazu S."/>
            <person name="Azumi K."/>
            <person name="Boore J."/>
            <person name="Branno M."/>
            <person name="Chin-Bow S."/>
            <person name="DeSantis R."/>
            <person name="Doyle S."/>
            <person name="Francino P."/>
            <person name="Keys D.N."/>
            <person name="Haga S."/>
            <person name="Hayashi H."/>
            <person name="Hino K."/>
            <person name="Imai K.S."/>
            <person name="Inaba K."/>
            <person name="Kano S."/>
            <person name="Kobayashi K."/>
            <person name="Kobayashi M."/>
            <person name="Lee B.I."/>
            <person name="Makabe K.W."/>
            <person name="Manohar C."/>
            <person name="Matassi G."/>
            <person name="Medina M."/>
            <person name="Mochizuki Y."/>
            <person name="Mount S."/>
            <person name="Morishita T."/>
            <person name="Miura S."/>
            <person name="Nakayama A."/>
            <person name="Nishizaka S."/>
            <person name="Nomoto H."/>
            <person name="Ohta F."/>
            <person name="Oishi K."/>
            <person name="Rigoutsos I."/>
            <person name="Sano M."/>
            <person name="Sasaki A."/>
            <person name="Sasakura Y."/>
            <person name="Shoguchi E."/>
            <person name="Shin-i T."/>
            <person name="Spagnuolo A."/>
            <person name="Stainier D."/>
            <person name="Suzuki M.M."/>
            <person name="Tassy O."/>
            <person name="Takatori N."/>
            <person name="Tokuoka M."/>
            <person name="Yagi K."/>
            <person name="Yoshizaki F."/>
            <person name="Wada S."/>
            <person name="Zhang C."/>
            <person name="Hyatt P.D."/>
            <person name="Larimer F."/>
            <person name="Detter C."/>
            <person name="Doggett N."/>
            <person name="Glavina T."/>
            <person name="Hawkins T."/>
            <person name="Richardson P."/>
            <person name="Lucas S."/>
            <person name="Kohara Y."/>
            <person name="Levine M."/>
            <person name="Satoh N."/>
            <person name="Rokhsar D.S."/>
        </authorList>
    </citation>
    <scope>NUCLEOTIDE SEQUENCE [LARGE SCALE GENOMIC DNA]</scope>
</reference>
<evidence type="ECO:0000313" key="2">
    <source>
        <dbReference type="Proteomes" id="UP000008144"/>
    </source>
</evidence>
<dbReference type="Proteomes" id="UP000008144">
    <property type="component" value="Unassembled WGS sequence"/>
</dbReference>
<keyword evidence="2" id="KW-1185">Reference proteome</keyword>
<accession>H2Y2U2</accession>
<dbReference type="Ensembl" id="ENSCINT00000031642.1">
    <property type="protein sequence ID" value="ENSCINP00000036227.1"/>
    <property type="gene ID" value="ENSCING00000023287.1"/>
</dbReference>
<dbReference type="InParanoid" id="H2Y2U2"/>
<dbReference type="HOGENOM" id="CLU_3279206_0_0_1"/>
<proteinExistence type="predicted"/>
<protein>
    <submittedName>
        <fullName evidence="1">Uncharacterized protein</fullName>
    </submittedName>
</protein>
<reference evidence="1" key="2">
    <citation type="submission" date="2025-08" db="UniProtKB">
        <authorList>
            <consortium name="Ensembl"/>
        </authorList>
    </citation>
    <scope>IDENTIFICATION</scope>
</reference>
<name>H2Y2U2_CIOIN</name>
<sequence length="41" mass="4793">MFFFVPSVYAKCLKQVISLYFTVLFKNKSQQSKRCSVLSIL</sequence>
<reference evidence="1" key="3">
    <citation type="submission" date="2025-09" db="UniProtKB">
        <authorList>
            <consortium name="Ensembl"/>
        </authorList>
    </citation>
    <scope>IDENTIFICATION</scope>
</reference>
<dbReference type="AlphaFoldDB" id="H2Y2U2"/>
<evidence type="ECO:0000313" key="1">
    <source>
        <dbReference type="Ensembl" id="ENSCINP00000036227.1"/>
    </source>
</evidence>